<dbReference type="Pfam" id="PF26080">
    <property type="entry name" value="CUB_animal"/>
    <property type="match status" value="1"/>
</dbReference>
<evidence type="ECO:0000256" key="1">
    <source>
        <dbReference type="ARBA" id="ARBA00023157"/>
    </source>
</evidence>
<evidence type="ECO:0000313" key="5">
    <source>
        <dbReference type="Proteomes" id="UP000014500"/>
    </source>
</evidence>
<dbReference type="InterPro" id="IPR035914">
    <property type="entry name" value="Sperma_CUB_dom_sf"/>
</dbReference>
<dbReference type="Gene3D" id="2.60.120.290">
    <property type="entry name" value="Spermadhesin, CUB domain"/>
    <property type="match status" value="1"/>
</dbReference>
<dbReference type="EnsemblMetazoa" id="SMAR004712-RA">
    <property type="protein sequence ID" value="SMAR004712-PA"/>
    <property type="gene ID" value="SMAR004712"/>
</dbReference>
<dbReference type="PANTHER" id="PTHR33236:SF5">
    <property type="entry name" value="CUB DOMAIN-CONTAINING PROTEIN"/>
    <property type="match status" value="1"/>
</dbReference>
<dbReference type="InterPro" id="IPR000859">
    <property type="entry name" value="CUB_dom"/>
</dbReference>
<dbReference type="HOGENOM" id="CLU_1860318_0_0_1"/>
<dbReference type="SUPFAM" id="SSF49854">
    <property type="entry name" value="Spermadhesin, CUB domain"/>
    <property type="match status" value="1"/>
</dbReference>
<dbReference type="AlphaFoldDB" id="T1IU91"/>
<protein>
    <recommendedName>
        <fullName evidence="3">CUB domain-containing protein</fullName>
    </recommendedName>
</protein>
<accession>T1IU91</accession>
<evidence type="ECO:0000313" key="4">
    <source>
        <dbReference type="EnsemblMetazoa" id="SMAR004712-PA"/>
    </source>
</evidence>
<evidence type="ECO:0000256" key="2">
    <source>
        <dbReference type="PROSITE-ProRule" id="PRU00059"/>
    </source>
</evidence>
<evidence type="ECO:0000259" key="3">
    <source>
        <dbReference type="PROSITE" id="PS01180"/>
    </source>
</evidence>
<reference evidence="5" key="1">
    <citation type="submission" date="2011-05" db="EMBL/GenBank/DDBJ databases">
        <authorList>
            <person name="Richards S.R."/>
            <person name="Qu J."/>
            <person name="Jiang H."/>
            <person name="Jhangiani S.N."/>
            <person name="Agravi P."/>
            <person name="Goodspeed R."/>
            <person name="Gross S."/>
            <person name="Mandapat C."/>
            <person name="Jackson L."/>
            <person name="Mathew T."/>
            <person name="Pu L."/>
            <person name="Thornton R."/>
            <person name="Saada N."/>
            <person name="Wilczek-Boney K.B."/>
            <person name="Lee S."/>
            <person name="Kovar C."/>
            <person name="Wu Y."/>
            <person name="Scherer S.E."/>
            <person name="Worley K.C."/>
            <person name="Muzny D.M."/>
            <person name="Gibbs R."/>
        </authorList>
    </citation>
    <scope>NUCLEOTIDE SEQUENCE</scope>
    <source>
        <strain evidence="5">Brora</strain>
    </source>
</reference>
<feature type="domain" description="CUB" evidence="3">
    <location>
        <begin position="4"/>
        <end position="134"/>
    </location>
</feature>
<dbReference type="PANTHER" id="PTHR33236">
    <property type="entry name" value="INTRAFLAGELLAR TRANSPORT PROTEIN 122 FAMILY PROTEIN-RELATED"/>
    <property type="match status" value="1"/>
</dbReference>
<reference evidence="4" key="2">
    <citation type="submission" date="2015-02" db="UniProtKB">
        <authorList>
            <consortium name="EnsemblMetazoa"/>
        </authorList>
    </citation>
    <scope>IDENTIFICATION</scope>
</reference>
<sequence length="138" mass="15268">PSGCLQYHRSITGTLQSFNTDQTANTNVTYPLRLNYGICIRQGYGFCSVQYSLSPDNGYFQMDSLINATENATISCDDSLIIPKASPQTTTSEDRYCGTNFPVITSPAHPFAVYVTSDDDPQGGRGFRLNFLQMPCRQ</sequence>
<keyword evidence="5" id="KW-1185">Reference proteome</keyword>
<dbReference type="Proteomes" id="UP000014500">
    <property type="component" value="Unassembled WGS sequence"/>
</dbReference>
<dbReference type="PhylomeDB" id="T1IU91"/>
<dbReference type="InterPro" id="IPR058698">
    <property type="entry name" value="CUB_metazoa"/>
</dbReference>
<comment type="caution">
    <text evidence="2">Lacks conserved residue(s) required for the propagation of feature annotation.</text>
</comment>
<keyword evidence="1" id="KW-1015">Disulfide bond</keyword>
<dbReference type="PROSITE" id="PS01180">
    <property type="entry name" value="CUB"/>
    <property type="match status" value="1"/>
</dbReference>
<dbReference type="OMA" id="WNSTINC"/>
<name>T1IU91_STRMM</name>
<organism evidence="4 5">
    <name type="scientific">Strigamia maritima</name>
    <name type="common">European centipede</name>
    <name type="synonym">Geophilus maritimus</name>
    <dbReference type="NCBI Taxonomy" id="126957"/>
    <lineage>
        <taxon>Eukaryota</taxon>
        <taxon>Metazoa</taxon>
        <taxon>Ecdysozoa</taxon>
        <taxon>Arthropoda</taxon>
        <taxon>Myriapoda</taxon>
        <taxon>Chilopoda</taxon>
        <taxon>Pleurostigmophora</taxon>
        <taxon>Geophilomorpha</taxon>
        <taxon>Linotaeniidae</taxon>
        <taxon>Strigamia</taxon>
    </lineage>
</organism>
<proteinExistence type="predicted"/>
<dbReference type="EMBL" id="JH431524">
    <property type="status" value="NOT_ANNOTATED_CDS"/>
    <property type="molecule type" value="Genomic_DNA"/>
</dbReference>